<dbReference type="SMART" id="SM01234">
    <property type="entry name" value="Haemolytic"/>
    <property type="match status" value="1"/>
</dbReference>
<gene>
    <name evidence="3" type="ORF">GCM10022261_00900</name>
</gene>
<reference evidence="4" key="1">
    <citation type="journal article" date="2019" name="Int. J. Syst. Evol. Microbiol.">
        <title>The Global Catalogue of Microorganisms (GCM) 10K type strain sequencing project: providing services to taxonomists for standard genome sequencing and annotation.</title>
        <authorList>
            <consortium name="The Broad Institute Genomics Platform"/>
            <consortium name="The Broad Institute Genome Sequencing Center for Infectious Disease"/>
            <person name="Wu L."/>
            <person name="Ma J."/>
        </authorList>
    </citation>
    <scope>NUCLEOTIDE SEQUENCE [LARGE SCALE GENOMIC DNA]</scope>
    <source>
        <strain evidence="4">JCM 17458</strain>
    </source>
</reference>
<dbReference type="NCBIfam" id="TIGR00278">
    <property type="entry name" value="membrane protein insertion efficiency factor YidD"/>
    <property type="match status" value="1"/>
</dbReference>
<dbReference type="Proteomes" id="UP001501586">
    <property type="component" value="Unassembled WGS sequence"/>
</dbReference>
<proteinExistence type="inferred from homology"/>
<evidence type="ECO:0000256" key="1">
    <source>
        <dbReference type="HAMAP-Rule" id="MF_00386"/>
    </source>
</evidence>
<dbReference type="PANTHER" id="PTHR33383">
    <property type="entry name" value="MEMBRANE PROTEIN INSERTION EFFICIENCY FACTOR-RELATED"/>
    <property type="match status" value="1"/>
</dbReference>
<protein>
    <recommendedName>
        <fullName evidence="1">Putative membrane protein insertion efficiency factor</fullName>
    </recommendedName>
</protein>
<comment type="caution">
    <text evidence="3">The sequence shown here is derived from an EMBL/GenBank/DDBJ whole genome shotgun (WGS) entry which is preliminary data.</text>
</comment>
<feature type="region of interest" description="Disordered" evidence="2">
    <location>
        <begin position="113"/>
        <end position="135"/>
    </location>
</feature>
<dbReference type="EMBL" id="BAABAZ010000003">
    <property type="protein sequence ID" value="GAA4282559.1"/>
    <property type="molecule type" value="Genomic_DNA"/>
</dbReference>
<dbReference type="InterPro" id="IPR002696">
    <property type="entry name" value="Membr_insert_effic_factor_YidD"/>
</dbReference>
<comment type="similarity">
    <text evidence="1">Belongs to the UPF0161 family.</text>
</comment>
<evidence type="ECO:0000256" key="2">
    <source>
        <dbReference type="SAM" id="MobiDB-lite"/>
    </source>
</evidence>
<dbReference type="Pfam" id="PF01809">
    <property type="entry name" value="YidD"/>
    <property type="match status" value="1"/>
</dbReference>
<evidence type="ECO:0000313" key="4">
    <source>
        <dbReference type="Proteomes" id="UP001501586"/>
    </source>
</evidence>
<sequence>MRHGENTPSSLPPWPSDPGPRVLHALRIAPRMPFVWFMRLYRLIISPLYGDVCRYYPSCSKYALDAFETKGAAVGTALAAWRVLRCNPFSSGGVDYVPGSLMARRSEAIRATGKDGTMYRDTNTDDRRSSRSRRD</sequence>
<organism evidence="3 4">
    <name type="scientific">Brevibacterium daeguense</name>
    <dbReference type="NCBI Taxonomy" id="909936"/>
    <lineage>
        <taxon>Bacteria</taxon>
        <taxon>Bacillati</taxon>
        <taxon>Actinomycetota</taxon>
        <taxon>Actinomycetes</taxon>
        <taxon>Micrococcales</taxon>
        <taxon>Brevibacteriaceae</taxon>
        <taxon>Brevibacterium</taxon>
    </lineage>
</organism>
<comment type="function">
    <text evidence="1">Could be involved in insertion of integral membrane proteins into the membrane.</text>
</comment>
<dbReference type="HAMAP" id="MF_00386">
    <property type="entry name" value="UPF0161_YidD"/>
    <property type="match status" value="1"/>
</dbReference>
<accession>A0ABP8EF61</accession>
<name>A0ABP8EF61_9MICO</name>
<keyword evidence="1" id="KW-0472">Membrane</keyword>
<comment type="subcellular location">
    <subcellularLocation>
        <location evidence="1">Cell membrane</location>
        <topology evidence="1">Peripheral membrane protein</topology>
        <orientation evidence="1">Cytoplasmic side</orientation>
    </subcellularLocation>
</comment>
<keyword evidence="1" id="KW-1003">Cell membrane</keyword>
<keyword evidence="4" id="KW-1185">Reference proteome</keyword>
<evidence type="ECO:0000313" key="3">
    <source>
        <dbReference type="EMBL" id="GAA4282559.1"/>
    </source>
</evidence>
<dbReference type="PANTHER" id="PTHR33383:SF1">
    <property type="entry name" value="MEMBRANE PROTEIN INSERTION EFFICIENCY FACTOR-RELATED"/>
    <property type="match status" value="1"/>
</dbReference>